<comment type="caution">
    <text evidence="1">The sequence shown here is derived from an EMBL/GenBank/DDBJ whole genome shotgun (WGS) entry which is preliminary data.</text>
</comment>
<organism evidence="1 2">
    <name type="scientific">Vibrio ostreicida</name>
    <dbReference type="NCBI Taxonomy" id="526588"/>
    <lineage>
        <taxon>Bacteria</taxon>
        <taxon>Pseudomonadati</taxon>
        <taxon>Pseudomonadota</taxon>
        <taxon>Gammaproteobacteria</taxon>
        <taxon>Vibrionales</taxon>
        <taxon>Vibrionaceae</taxon>
        <taxon>Vibrio</taxon>
    </lineage>
</organism>
<reference evidence="2" key="1">
    <citation type="journal article" date="2019" name="Int. J. Syst. Evol. Microbiol.">
        <title>The Global Catalogue of Microorganisms (GCM) 10K type strain sequencing project: providing services to taxonomists for standard genome sequencing and annotation.</title>
        <authorList>
            <consortium name="The Broad Institute Genomics Platform"/>
            <consortium name="The Broad Institute Genome Sequencing Center for Infectious Disease"/>
            <person name="Wu L."/>
            <person name="Ma J."/>
        </authorList>
    </citation>
    <scope>NUCLEOTIDE SEQUENCE [LARGE SCALE GENOMIC DNA]</scope>
    <source>
        <strain evidence="2">CECT 7398</strain>
    </source>
</reference>
<dbReference type="EMBL" id="JAUFQC010000027">
    <property type="protein sequence ID" value="MDN3611550.1"/>
    <property type="molecule type" value="Genomic_DNA"/>
</dbReference>
<dbReference type="Proteomes" id="UP001238540">
    <property type="component" value="Unassembled WGS sequence"/>
</dbReference>
<sequence>MHSGDVSPSTLMASATSRPLVLIARFTCGFLINSRPVHQWRKLN</sequence>
<keyword evidence="2" id="KW-1185">Reference proteome</keyword>
<evidence type="ECO:0000313" key="2">
    <source>
        <dbReference type="Proteomes" id="UP001238540"/>
    </source>
</evidence>
<accession>A0ABT8BWP5</accession>
<gene>
    <name evidence="1" type="ORF">QWZ16_18285</name>
</gene>
<dbReference type="RefSeq" id="WP_290313042.1">
    <property type="nucleotide sequence ID" value="NZ_JAUFQC010000027.1"/>
</dbReference>
<name>A0ABT8BWP5_9VIBR</name>
<evidence type="ECO:0000313" key="1">
    <source>
        <dbReference type="EMBL" id="MDN3611550.1"/>
    </source>
</evidence>
<proteinExistence type="predicted"/>
<protein>
    <submittedName>
        <fullName evidence="1">Uncharacterized protein</fullName>
    </submittedName>
</protein>